<evidence type="ECO:0000259" key="3">
    <source>
        <dbReference type="PROSITE" id="PS50888"/>
    </source>
</evidence>
<proteinExistence type="predicted"/>
<feature type="compositionally biased region" description="Polar residues" evidence="2">
    <location>
        <begin position="357"/>
        <end position="372"/>
    </location>
</feature>
<feature type="compositionally biased region" description="Low complexity" evidence="2">
    <location>
        <begin position="318"/>
        <end position="330"/>
    </location>
</feature>
<feature type="compositionally biased region" description="Basic and acidic residues" evidence="2">
    <location>
        <begin position="425"/>
        <end position="435"/>
    </location>
</feature>
<dbReference type="EMBL" id="JAFJYH010000001">
    <property type="protein sequence ID" value="KAG4426724.1"/>
    <property type="molecule type" value="Genomic_DNA"/>
</dbReference>
<name>A0A8H7WL13_9HELO</name>
<dbReference type="InterPro" id="IPR011598">
    <property type="entry name" value="bHLH_dom"/>
</dbReference>
<protein>
    <recommendedName>
        <fullName evidence="3">BHLH domain-containing protein</fullName>
    </recommendedName>
</protein>
<dbReference type="AlphaFoldDB" id="A0A8H7WL13"/>
<feature type="coiled-coil region" evidence="1">
    <location>
        <begin position="636"/>
        <end position="674"/>
    </location>
</feature>
<dbReference type="Pfam" id="PF00010">
    <property type="entry name" value="HLH"/>
    <property type="match status" value="1"/>
</dbReference>
<feature type="region of interest" description="Disordered" evidence="2">
    <location>
        <begin position="391"/>
        <end position="506"/>
    </location>
</feature>
<feature type="compositionally biased region" description="Polar residues" evidence="2">
    <location>
        <begin position="465"/>
        <end position="489"/>
    </location>
</feature>
<feature type="compositionally biased region" description="Polar residues" evidence="2">
    <location>
        <begin position="227"/>
        <end position="244"/>
    </location>
</feature>
<dbReference type="SMART" id="SM00353">
    <property type="entry name" value="HLH"/>
    <property type="match status" value="1"/>
</dbReference>
<evidence type="ECO:0000256" key="2">
    <source>
        <dbReference type="SAM" id="MobiDB-lite"/>
    </source>
</evidence>
<keyword evidence="1" id="KW-0175">Coiled coil</keyword>
<dbReference type="SUPFAM" id="SSF47459">
    <property type="entry name" value="HLH, helix-loop-helix DNA-binding domain"/>
    <property type="match status" value="1"/>
</dbReference>
<feature type="region of interest" description="Disordered" evidence="2">
    <location>
        <begin position="596"/>
        <end position="636"/>
    </location>
</feature>
<evidence type="ECO:0000313" key="5">
    <source>
        <dbReference type="Proteomes" id="UP000664132"/>
    </source>
</evidence>
<dbReference type="Gene3D" id="4.10.280.10">
    <property type="entry name" value="Helix-loop-helix DNA-binding domain"/>
    <property type="match status" value="1"/>
</dbReference>
<reference evidence="4" key="1">
    <citation type="submission" date="2021-02" db="EMBL/GenBank/DDBJ databases">
        <title>Genome sequence Cadophora malorum strain M34.</title>
        <authorList>
            <person name="Stefanovic E."/>
            <person name="Vu D."/>
            <person name="Scully C."/>
            <person name="Dijksterhuis J."/>
            <person name="Roader J."/>
            <person name="Houbraken J."/>
        </authorList>
    </citation>
    <scope>NUCLEOTIDE SEQUENCE</scope>
    <source>
        <strain evidence="4">M34</strain>
    </source>
</reference>
<feature type="domain" description="BHLH" evidence="3">
    <location>
        <begin position="569"/>
        <end position="646"/>
    </location>
</feature>
<gene>
    <name evidence="4" type="ORF">IFR04_000155</name>
</gene>
<evidence type="ECO:0000256" key="1">
    <source>
        <dbReference type="SAM" id="Coils"/>
    </source>
</evidence>
<feature type="region of interest" description="Disordered" evidence="2">
    <location>
        <begin position="227"/>
        <end position="372"/>
    </location>
</feature>
<feature type="compositionally biased region" description="Polar residues" evidence="2">
    <location>
        <begin position="437"/>
        <end position="453"/>
    </location>
</feature>
<evidence type="ECO:0000313" key="4">
    <source>
        <dbReference type="EMBL" id="KAG4426724.1"/>
    </source>
</evidence>
<organism evidence="4 5">
    <name type="scientific">Cadophora malorum</name>
    <dbReference type="NCBI Taxonomy" id="108018"/>
    <lineage>
        <taxon>Eukaryota</taxon>
        <taxon>Fungi</taxon>
        <taxon>Dikarya</taxon>
        <taxon>Ascomycota</taxon>
        <taxon>Pezizomycotina</taxon>
        <taxon>Leotiomycetes</taxon>
        <taxon>Helotiales</taxon>
        <taxon>Ploettnerulaceae</taxon>
        <taxon>Cadophora</taxon>
    </lineage>
</organism>
<comment type="caution">
    <text evidence="4">The sequence shown here is derived from an EMBL/GenBank/DDBJ whole genome shotgun (WGS) entry which is preliminary data.</text>
</comment>
<dbReference type="CDD" id="cd11392">
    <property type="entry name" value="bHLH_ScPHO4_like"/>
    <property type="match status" value="1"/>
</dbReference>
<dbReference type="PROSITE" id="PS50888">
    <property type="entry name" value="BHLH"/>
    <property type="match status" value="1"/>
</dbReference>
<dbReference type="Proteomes" id="UP000664132">
    <property type="component" value="Unassembled WGS sequence"/>
</dbReference>
<feature type="compositionally biased region" description="Low complexity" evidence="2">
    <location>
        <begin position="613"/>
        <end position="634"/>
    </location>
</feature>
<feature type="compositionally biased region" description="Polar residues" evidence="2">
    <location>
        <begin position="391"/>
        <end position="404"/>
    </location>
</feature>
<sequence length="676" mass="72386">MMNTSSGWEGQDPTLSVAQDDFQQFLDMGINGLGDGLQFDFQDFNQQGAQMMSQSGGDAMDTGIENGNSGMGQDTTMQEHIPAMTIASNHPSIHTPTLNHGHASNERLSELDAQIQYLQHQRHEQQQRQLQEQQRNFYAQSRMIPPTPNSVEMHGGGSHYYSQPDNQQQALFERYQMHVKEQEMAFTPLVSPAVTPLDPHFNIPEYTVPGAYFSPLSSPALHAQNDHSSVYDQRLSGTTNSPIDTTHDSHSAPASSTILARKASKKALQQNPKPRSARAVRQSPIVKPRRGKKNSITTLPSQALGDILEPEHVQVTRSKAASSSHSAASTEESENGSISPEHLSEMAPPPVPAPGSTKASPYIQAQKSNGRAQQLVLGSPATPASLMRLTQSPQIGQPGSTQNMDLDDPGMDGFALPESASSRPELSRLDTHDDGQVTPTMNTTGAKTPSFPTLPSPAFTRPGTAASSQSPQIEAINGSNGATTTSRKTPQLAARSSKKRASSSVLVSPALLPRISPSIKPLLPGGSSGSGDTASLLLAASKSNYQNILEGTHLPGVSYPQELSTNLTSKRTSHKIAEQGRRNRINSALQEIATLLPRGAKDSGGEKSGSGDAGETAESTNAKAAAQSANSKASTVEQAIEYIKQLKQDIANANKRAEEAERLLKEKAAKQEEEKV</sequence>
<keyword evidence="5" id="KW-1185">Reference proteome</keyword>
<dbReference type="InterPro" id="IPR036638">
    <property type="entry name" value="HLH_DNA-bd_sf"/>
</dbReference>
<accession>A0A8H7WL13</accession>
<dbReference type="GO" id="GO:0046983">
    <property type="term" value="F:protein dimerization activity"/>
    <property type="evidence" value="ECO:0007669"/>
    <property type="project" value="InterPro"/>
</dbReference>
<dbReference type="OrthoDB" id="5344169at2759"/>